<dbReference type="OrthoDB" id="2283785at2759"/>
<dbReference type="InterPro" id="IPR014752">
    <property type="entry name" value="Arrestin-like_C"/>
</dbReference>
<proteinExistence type="predicted"/>
<comment type="caution">
    <text evidence="3">The sequence shown here is derived from an EMBL/GenBank/DDBJ whole genome shotgun (WGS) entry which is preliminary data.</text>
</comment>
<protein>
    <recommendedName>
        <fullName evidence="2">Bul1 C-terminal domain-containing protein</fullName>
    </recommendedName>
</protein>
<evidence type="ECO:0000313" key="3">
    <source>
        <dbReference type="EMBL" id="RAO66476.1"/>
    </source>
</evidence>
<dbReference type="GeneID" id="63791705"/>
<dbReference type="PANTHER" id="PTHR31904">
    <property type="entry name" value="BYPASS OF STOP CODON PROTEIN 5-RELATED"/>
    <property type="match status" value="1"/>
</dbReference>
<accession>A0A364KSF1</accession>
<feature type="region of interest" description="Disordered" evidence="1">
    <location>
        <begin position="484"/>
        <end position="554"/>
    </location>
</feature>
<evidence type="ECO:0000313" key="4">
    <source>
        <dbReference type="Proteomes" id="UP000249363"/>
    </source>
</evidence>
<dbReference type="Gene3D" id="2.60.40.640">
    <property type="match status" value="1"/>
</dbReference>
<dbReference type="InterPro" id="IPR022794">
    <property type="entry name" value="Bul1_C"/>
</dbReference>
<dbReference type="PANTHER" id="PTHR31904:SF1">
    <property type="entry name" value="BYPASS OF STOP CODON PROTEIN 5-RELATED"/>
    <property type="match status" value="1"/>
</dbReference>
<dbReference type="STRING" id="1196081.A0A364KSF1"/>
<evidence type="ECO:0000256" key="1">
    <source>
        <dbReference type="SAM" id="MobiDB-lite"/>
    </source>
</evidence>
<feature type="compositionally biased region" description="Polar residues" evidence="1">
    <location>
        <begin position="529"/>
        <end position="544"/>
    </location>
</feature>
<reference evidence="3 4" key="1">
    <citation type="journal article" date="2017" name="Biotechnol. Biofuels">
        <title>Differential beta-glucosidase expression as a function of carbon source availability in Talaromyces amestolkiae: a genomic and proteomic approach.</title>
        <authorList>
            <person name="de Eugenio L.I."/>
            <person name="Mendez-Liter J.A."/>
            <person name="Nieto-Dominguez M."/>
            <person name="Alonso L."/>
            <person name="Gil-Munoz J."/>
            <person name="Barriuso J."/>
            <person name="Prieto A."/>
            <person name="Martinez M.J."/>
        </authorList>
    </citation>
    <scope>NUCLEOTIDE SEQUENCE [LARGE SCALE GENOMIC DNA]</scope>
    <source>
        <strain evidence="3 4">CIB</strain>
    </source>
</reference>
<dbReference type="RefSeq" id="XP_040730993.1">
    <property type="nucleotide sequence ID" value="XM_040874639.1"/>
</dbReference>
<dbReference type="AlphaFoldDB" id="A0A364KSF1"/>
<dbReference type="Pfam" id="PF04426">
    <property type="entry name" value="Bul1_C"/>
    <property type="match status" value="1"/>
</dbReference>
<feature type="compositionally biased region" description="Polar residues" evidence="1">
    <location>
        <begin position="504"/>
        <end position="521"/>
    </location>
</feature>
<evidence type="ECO:0000259" key="2">
    <source>
        <dbReference type="Pfam" id="PF04426"/>
    </source>
</evidence>
<organism evidence="3 4">
    <name type="scientific">Talaromyces amestolkiae</name>
    <dbReference type="NCBI Taxonomy" id="1196081"/>
    <lineage>
        <taxon>Eukaryota</taxon>
        <taxon>Fungi</taxon>
        <taxon>Dikarya</taxon>
        <taxon>Ascomycota</taxon>
        <taxon>Pezizomycotina</taxon>
        <taxon>Eurotiomycetes</taxon>
        <taxon>Eurotiomycetidae</taxon>
        <taxon>Eurotiales</taxon>
        <taxon>Trichocomaceae</taxon>
        <taxon>Talaromyces</taxon>
        <taxon>Talaromyces sect. Talaromyces</taxon>
    </lineage>
</organism>
<gene>
    <name evidence="3" type="ORF">BHQ10_002488</name>
</gene>
<name>A0A364KSF1_TALAM</name>
<keyword evidence="4" id="KW-1185">Reference proteome</keyword>
<dbReference type="InterPro" id="IPR039634">
    <property type="entry name" value="Bul1-like"/>
</dbReference>
<feature type="domain" description="Bul1 C-terminal" evidence="2">
    <location>
        <begin position="303"/>
        <end position="456"/>
    </location>
</feature>
<sequence>MPSLPMRNSRLKVDIALNGQVKGLVPSYTTFDKIEGEVHIQAERDTAFDHVQITFEGWSPTHPEMDSKLIKAGISKTIIQRQSPVAHITNDLNAFHPFLRLRQPVDPNTYPESREFKPLETYIFPFTFVVPEHLLLHACSHFTTNPHLKAVHTQLPPTLGDAMLSDDGKTMINDMAPMMSEISYKLKVAVMTKNPPASPKPFYAITSVAKKVRIIPATTEQPPLEVGCYSTDGYRVRREKHVRKALLGGKTGRLVVSAAQPKPLQLSAPGSTGFKAPVSSHVKLHVRFDPETENEQPPRLKSTSSKLKVSTFYATQPWSDFPSQAVAEAYNHTTHGVYSETINLSSLCVASAQWKKHDGTELDDSRRSSLVSESSSSLAESLIHHPSASSSYSGKTFYTASILVPVNLTANRAFVPTFHSCLVSRVYTLDLSLSYQPASTKLLLAPSISLHIPIQITSAPGNGLAALEDMSDLLLPETQIEEEFYRPRNVAPPTEEDYQDHYTQRSSSDSFQDAQSHTGSSDYAPPEYSTVTQSGAGVRTSNPLSPGWMLDSLQ</sequence>
<dbReference type="Proteomes" id="UP000249363">
    <property type="component" value="Unassembled WGS sequence"/>
</dbReference>
<dbReference type="EMBL" id="MIKG01000003">
    <property type="protein sequence ID" value="RAO66476.1"/>
    <property type="molecule type" value="Genomic_DNA"/>
</dbReference>